<evidence type="ECO:0000256" key="1">
    <source>
        <dbReference type="SAM" id="MobiDB-lite"/>
    </source>
</evidence>
<proteinExistence type="predicted"/>
<feature type="compositionally biased region" description="Basic residues" evidence="1">
    <location>
        <begin position="87"/>
        <end position="96"/>
    </location>
</feature>
<reference evidence="3" key="1">
    <citation type="submission" date="2023-03" db="EMBL/GenBank/DDBJ databases">
        <title>Massive genome expansion in bonnet fungi (Mycena s.s.) driven by repeated elements and novel gene families across ecological guilds.</title>
        <authorList>
            <consortium name="Lawrence Berkeley National Laboratory"/>
            <person name="Harder C.B."/>
            <person name="Miyauchi S."/>
            <person name="Viragh M."/>
            <person name="Kuo A."/>
            <person name="Thoen E."/>
            <person name="Andreopoulos B."/>
            <person name="Lu D."/>
            <person name="Skrede I."/>
            <person name="Drula E."/>
            <person name="Henrissat B."/>
            <person name="Morin E."/>
            <person name="Kohler A."/>
            <person name="Barry K."/>
            <person name="LaButti K."/>
            <person name="Morin E."/>
            <person name="Salamov A."/>
            <person name="Lipzen A."/>
            <person name="Mereny Z."/>
            <person name="Hegedus B."/>
            <person name="Baldrian P."/>
            <person name="Stursova M."/>
            <person name="Weitz H."/>
            <person name="Taylor A."/>
            <person name="Grigoriev I.V."/>
            <person name="Nagy L.G."/>
            <person name="Martin F."/>
            <person name="Kauserud H."/>
        </authorList>
    </citation>
    <scope>NUCLEOTIDE SEQUENCE</scope>
    <source>
        <strain evidence="3">CBHHK173m</strain>
    </source>
</reference>
<dbReference type="EMBL" id="JARJCN010000064">
    <property type="protein sequence ID" value="KAJ7078697.1"/>
    <property type="molecule type" value="Genomic_DNA"/>
</dbReference>
<evidence type="ECO:0000313" key="4">
    <source>
        <dbReference type="Proteomes" id="UP001222325"/>
    </source>
</evidence>
<gene>
    <name evidence="3" type="ORF">B0H15DRAFT_954377</name>
</gene>
<dbReference type="Pfam" id="PF18803">
    <property type="entry name" value="CxC2"/>
    <property type="match status" value="1"/>
</dbReference>
<dbReference type="AlphaFoldDB" id="A0AAD6XPH5"/>
<dbReference type="Proteomes" id="UP001222325">
    <property type="component" value="Unassembled WGS sequence"/>
</dbReference>
<name>A0AAD6XPH5_9AGAR</name>
<accession>A0AAD6XPH5</accession>
<protein>
    <recommendedName>
        <fullName evidence="2">CxC2-like cysteine cluster KDZ transposase-associated domain-containing protein</fullName>
    </recommendedName>
</protein>
<feature type="region of interest" description="Disordered" evidence="1">
    <location>
        <begin position="78"/>
        <end position="99"/>
    </location>
</feature>
<keyword evidence="4" id="KW-1185">Reference proteome</keyword>
<feature type="compositionally biased region" description="Polar residues" evidence="1">
    <location>
        <begin position="20"/>
        <end position="32"/>
    </location>
</feature>
<feature type="domain" description="CxC2-like cysteine cluster KDZ transposase-associated" evidence="2">
    <location>
        <begin position="193"/>
        <end position="260"/>
    </location>
</feature>
<dbReference type="InterPro" id="IPR041457">
    <property type="entry name" value="CxC2_KDZ-assoc"/>
</dbReference>
<sequence>MVGPPRQRTRGVYIHDPTAENVSTASTAQGQRIRSERNAAPPPSPEKRQRRTNHPFDVALGYGGNYRGDDVEMELETGPAEGPAGIKVKKKGKKAPRNLESDRPLLPFIPERNAFMDGLVRREGRGPWWSKGCMATNCLALEADYRCEDCFGGRLLCRSCIVERHRDEPLHLIQRWLDDWFQRCTLTSLDPSMRFQLGHRPGEDCDFRNAQKFVVLDNNAIHELQVDFCGCLGAPSVREQLLNIGWFPATRTSKNQHISVWLVNQDYYPPNQEA</sequence>
<comment type="caution">
    <text evidence="3">The sequence shown here is derived from an EMBL/GenBank/DDBJ whole genome shotgun (WGS) entry which is preliminary data.</text>
</comment>
<organism evidence="3 4">
    <name type="scientific">Mycena belliarum</name>
    <dbReference type="NCBI Taxonomy" id="1033014"/>
    <lineage>
        <taxon>Eukaryota</taxon>
        <taxon>Fungi</taxon>
        <taxon>Dikarya</taxon>
        <taxon>Basidiomycota</taxon>
        <taxon>Agaricomycotina</taxon>
        <taxon>Agaricomycetes</taxon>
        <taxon>Agaricomycetidae</taxon>
        <taxon>Agaricales</taxon>
        <taxon>Marasmiineae</taxon>
        <taxon>Mycenaceae</taxon>
        <taxon>Mycena</taxon>
    </lineage>
</organism>
<feature type="region of interest" description="Disordered" evidence="1">
    <location>
        <begin position="1"/>
        <end position="57"/>
    </location>
</feature>
<evidence type="ECO:0000259" key="2">
    <source>
        <dbReference type="Pfam" id="PF18803"/>
    </source>
</evidence>
<evidence type="ECO:0000313" key="3">
    <source>
        <dbReference type="EMBL" id="KAJ7078697.1"/>
    </source>
</evidence>